<sequence>MKLSLFGSGRRRSERSQLDAMQRWIEVTDRSVEVNEALRRFLASRGVRLKERSDYRLIDASWSVAELKSLSEQCALATELRSESESIEAVLDDVKGVESSQLESFVALSGVVRRALAEAERRARRAQF</sequence>
<protein>
    <submittedName>
        <fullName evidence="1">Uncharacterized protein</fullName>
    </submittedName>
</protein>
<dbReference type="Proteomes" id="UP001336020">
    <property type="component" value="Unassembled WGS sequence"/>
</dbReference>
<keyword evidence="2" id="KW-1185">Reference proteome</keyword>
<evidence type="ECO:0000313" key="1">
    <source>
        <dbReference type="EMBL" id="MEE2057328.1"/>
    </source>
</evidence>
<organism evidence="1 2">
    <name type="scientific">Rhodococcus artemisiae</name>
    <dbReference type="NCBI Taxonomy" id="714159"/>
    <lineage>
        <taxon>Bacteria</taxon>
        <taxon>Bacillati</taxon>
        <taxon>Actinomycetota</taxon>
        <taxon>Actinomycetes</taxon>
        <taxon>Mycobacteriales</taxon>
        <taxon>Nocardiaceae</taxon>
        <taxon>Rhodococcus</taxon>
    </lineage>
</organism>
<accession>A0ABU7L738</accession>
<proteinExistence type="predicted"/>
<name>A0ABU7L738_9NOCA</name>
<gene>
    <name evidence="1" type="ORF">Q7514_07280</name>
</gene>
<reference evidence="1 2" key="1">
    <citation type="submission" date="2023-07" db="EMBL/GenBank/DDBJ databases">
        <authorList>
            <person name="Girao M."/>
            <person name="Carvalho M.F."/>
        </authorList>
    </citation>
    <scope>NUCLEOTIDE SEQUENCE [LARGE SCALE GENOMIC DNA]</scope>
    <source>
        <strain evidence="1 2">YIM65754</strain>
    </source>
</reference>
<dbReference type="EMBL" id="JAUTXY010000002">
    <property type="protein sequence ID" value="MEE2057328.1"/>
    <property type="molecule type" value="Genomic_DNA"/>
</dbReference>
<dbReference type="RefSeq" id="WP_330132574.1">
    <property type="nucleotide sequence ID" value="NZ_JAUTXY010000002.1"/>
</dbReference>
<comment type="caution">
    <text evidence="1">The sequence shown here is derived from an EMBL/GenBank/DDBJ whole genome shotgun (WGS) entry which is preliminary data.</text>
</comment>
<evidence type="ECO:0000313" key="2">
    <source>
        <dbReference type="Proteomes" id="UP001336020"/>
    </source>
</evidence>